<keyword evidence="4" id="KW-0378">Hydrolase</keyword>
<gene>
    <name evidence="4" type="ORF">HNQ80_003507</name>
</gene>
<evidence type="ECO:0000313" key="4">
    <source>
        <dbReference type="EMBL" id="MBB6217388.1"/>
    </source>
</evidence>
<keyword evidence="5" id="KW-1185">Reference proteome</keyword>
<organism evidence="4 5">
    <name type="scientific">Anaerosolibacter carboniphilus</name>
    <dbReference type="NCBI Taxonomy" id="1417629"/>
    <lineage>
        <taxon>Bacteria</taxon>
        <taxon>Bacillati</taxon>
        <taxon>Bacillota</taxon>
        <taxon>Clostridia</taxon>
        <taxon>Peptostreptococcales</taxon>
        <taxon>Thermotaleaceae</taxon>
        <taxon>Anaerosolibacter</taxon>
    </lineage>
</organism>
<comment type="caution">
    <text evidence="4">The sequence shown here is derived from an EMBL/GenBank/DDBJ whole genome shotgun (WGS) entry which is preliminary data.</text>
</comment>
<evidence type="ECO:0000313" key="5">
    <source>
        <dbReference type="Proteomes" id="UP000579281"/>
    </source>
</evidence>
<proteinExistence type="inferred from homology"/>
<sequence>MNTSEIMNVALELANLEEVPFDSGISVEGENIKKILIGVDMETPEILLAKELNVDLVISHHPHTGEQDVYFHKVLNVQIDKMMEFGIPINKGQKLLKKKIGLLERGGHARNYDKVRSAAKLLKMPYMNIHLPADIVTERFVQDHINEKIKDNPKATLGDLITYLHEIYEYQHTPAGPVIRVGSERDYAGKVAVLMAGGTNGGADVFKAYFEAGVGTIICMHVPEDVREEVEKQNIGNVIVAGHMASDSIGLNIFIRELEKKGLEVIRMSGIIE</sequence>
<dbReference type="InterPro" id="IPR002678">
    <property type="entry name" value="DUF34/NIF3"/>
</dbReference>
<dbReference type="EMBL" id="JACHEN010000023">
    <property type="protein sequence ID" value="MBB6217388.1"/>
    <property type="molecule type" value="Genomic_DNA"/>
</dbReference>
<dbReference type="SUPFAM" id="SSF102705">
    <property type="entry name" value="NIF3 (NGG1p interacting factor 3)-like"/>
    <property type="match status" value="1"/>
</dbReference>
<evidence type="ECO:0000256" key="2">
    <source>
        <dbReference type="ARBA" id="ARBA00022112"/>
    </source>
</evidence>
<dbReference type="AlphaFoldDB" id="A0A841KYJ3"/>
<feature type="binding site" evidence="3">
    <location>
        <position position="60"/>
    </location>
    <ligand>
        <name>a divalent metal cation</name>
        <dbReference type="ChEBI" id="CHEBI:60240"/>
        <label>1</label>
    </ligand>
</feature>
<dbReference type="GO" id="GO:0046872">
    <property type="term" value="F:metal ion binding"/>
    <property type="evidence" value="ECO:0007669"/>
    <property type="project" value="UniProtKB-KW"/>
</dbReference>
<accession>A0A841KYJ3</accession>
<dbReference type="Pfam" id="PF01784">
    <property type="entry name" value="DUF34_NIF3"/>
    <property type="match status" value="1"/>
</dbReference>
<comment type="similarity">
    <text evidence="1">Belongs to the GTP cyclohydrolase I type 2/NIF3 family.</text>
</comment>
<feature type="binding site" evidence="3">
    <location>
        <position position="61"/>
    </location>
    <ligand>
        <name>a divalent metal cation</name>
        <dbReference type="ChEBI" id="CHEBI:60240"/>
        <label>1</label>
    </ligand>
</feature>
<dbReference type="GO" id="GO:0016787">
    <property type="term" value="F:hydrolase activity"/>
    <property type="evidence" value="ECO:0007669"/>
    <property type="project" value="UniProtKB-KW"/>
</dbReference>
<dbReference type="RefSeq" id="WP_184311889.1">
    <property type="nucleotide sequence ID" value="NZ_JACHEN010000023.1"/>
</dbReference>
<dbReference type="Gene3D" id="3.40.1390.30">
    <property type="entry name" value="NIF3 (NGG1p interacting factor 3)-like"/>
    <property type="match status" value="1"/>
</dbReference>
<protein>
    <recommendedName>
        <fullName evidence="2">GTP cyclohydrolase 1 type 2 homolog</fullName>
    </recommendedName>
</protein>
<reference evidence="4 5" key="1">
    <citation type="submission" date="2020-08" db="EMBL/GenBank/DDBJ databases">
        <title>Genomic Encyclopedia of Type Strains, Phase IV (KMG-IV): sequencing the most valuable type-strain genomes for metagenomic binning, comparative biology and taxonomic classification.</title>
        <authorList>
            <person name="Goeker M."/>
        </authorList>
    </citation>
    <scope>NUCLEOTIDE SEQUENCE [LARGE SCALE GENOMIC DNA]</scope>
    <source>
        <strain evidence="4 5">DSM 103526</strain>
    </source>
</reference>
<keyword evidence="3" id="KW-0479">Metal-binding</keyword>
<name>A0A841KYJ3_9FIRM</name>
<dbReference type="Proteomes" id="UP000579281">
    <property type="component" value="Unassembled WGS sequence"/>
</dbReference>
<evidence type="ECO:0000256" key="3">
    <source>
        <dbReference type="PIRSR" id="PIRSR602678-1"/>
    </source>
</evidence>
<dbReference type="InterPro" id="IPR036069">
    <property type="entry name" value="DUF34/NIF3_sf"/>
</dbReference>
<evidence type="ECO:0000256" key="1">
    <source>
        <dbReference type="ARBA" id="ARBA00006964"/>
    </source>
</evidence>